<dbReference type="EMBL" id="CP084167">
    <property type="protein sequence ID" value="UJG42816.1"/>
    <property type="molecule type" value="Genomic_DNA"/>
</dbReference>
<organism evidence="2">
    <name type="scientific">Candidatus Heimdallarchaeum endolithica</name>
    <dbReference type="NCBI Taxonomy" id="2876572"/>
    <lineage>
        <taxon>Archaea</taxon>
        <taxon>Promethearchaeati</taxon>
        <taxon>Candidatus Heimdallarchaeota</taxon>
        <taxon>Candidatus Heimdallarchaeia (ex Rinke et al. 2021) (nom. nud.)</taxon>
        <taxon>Candidatus Heimdallarchaeales</taxon>
        <taxon>Candidatus Heimdallarchaeaceae</taxon>
        <taxon>Candidatus Heimdallarchaeum</taxon>
    </lineage>
</organism>
<dbReference type="AlphaFoldDB" id="A0A9Y1BPZ7"/>
<dbReference type="SUPFAM" id="SSF46785">
    <property type="entry name" value="Winged helix' DNA-binding domain"/>
    <property type="match status" value="1"/>
</dbReference>
<accession>A0A9Y1BPZ7</accession>
<reference evidence="2" key="1">
    <citation type="journal article" date="2022" name="Nat. Microbiol.">
        <title>Unique mobile elements and scalable gene flow at the prokaryote-eukaryote boundary revealed by circularized Asgard archaea genomes.</title>
        <authorList>
            <person name="Wu F."/>
            <person name="Speth D.R."/>
            <person name="Philosof A."/>
            <person name="Cremiere A."/>
            <person name="Narayanan A."/>
            <person name="Barco R.A."/>
            <person name="Connon S.A."/>
            <person name="Amend J.P."/>
            <person name="Antoshechkin I.A."/>
            <person name="Orphan V.J."/>
        </authorList>
    </citation>
    <scope>NUCLEOTIDE SEQUENCE</scope>
    <source>
        <strain evidence="2">PR6</strain>
    </source>
</reference>
<evidence type="ECO:0000259" key="1">
    <source>
        <dbReference type="Pfam" id="PF01638"/>
    </source>
</evidence>
<dbReference type="Pfam" id="PF01638">
    <property type="entry name" value="HxlR"/>
    <property type="match status" value="1"/>
</dbReference>
<protein>
    <submittedName>
        <fullName evidence="2">Winged helix-turn-helix transcriptional regulator</fullName>
    </submittedName>
</protein>
<gene>
    <name evidence="2" type="ORF">K9W46_10575</name>
</gene>
<name>A0A9Y1BPZ7_9ARCH</name>
<feature type="domain" description="HTH hxlR-type" evidence="1">
    <location>
        <begin position="14"/>
        <end position="93"/>
    </location>
</feature>
<dbReference type="Proteomes" id="UP001200513">
    <property type="component" value="Chromosome"/>
</dbReference>
<sequence>MREREGSLSLLEQKGALRILLYLLSEKKAMITQLIDNIPGIAQTSVYTSLNKLLVLELIEEEYLPPYNKRVFSLTEKGMKVAEFIQEIQKIIDE</sequence>
<dbReference type="InterPro" id="IPR002577">
    <property type="entry name" value="HTH_HxlR"/>
</dbReference>
<proteinExistence type="predicted"/>
<dbReference type="Gene3D" id="1.10.10.10">
    <property type="entry name" value="Winged helix-like DNA-binding domain superfamily/Winged helix DNA-binding domain"/>
    <property type="match status" value="1"/>
</dbReference>
<dbReference type="InterPro" id="IPR036390">
    <property type="entry name" value="WH_DNA-bd_sf"/>
</dbReference>
<dbReference type="InterPro" id="IPR036388">
    <property type="entry name" value="WH-like_DNA-bd_sf"/>
</dbReference>
<evidence type="ECO:0000313" key="2">
    <source>
        <dbReference type="EMBL" id="UJG42816.1"/>
    </source>
</evidence>